<dbReference type="Proteomes" id="UP000075901">
    <property type="component" value="Unassembled WGS sequence"/>
</dbReference>
<dbReference type="PANTHER" id="PTHR24198:SF165">
    <property type="entry name" value="ANKYRIN REPEAT-CONTAINING PROTEIN-RELATED"/>
    <property type="match status" value="1"/>
</dbReference>
<organism evidence="4 5">
    <name type="scientific">Anopheles maculatus</name>
    <dbReference type="NCBI Taxonomy" id="74869"/>
    <lineage>
        <taxon>Eukaryota</taxon>
        <taxon>Metazoa</taxon>
        <taxon>Ecdysozoa</taxon>
        <taxon>Arthropoda</taxon>
        <taxon>Hexapoda</taxon>
        <taxon>Insecta</taxon>
        <taxon>Pterygota</taxon>
        <taxon>Neoptera</taxon>
        <taxon>Endopterygota</taxon>
        <taxon>Diptera</taxon>
        <taxon>Nematocera</taxon>
        <taxon>Culicoidea</taxon>
        <taxon>Culicidae</taxon>
        <taxon>Anophelinae</taxon>
        <taxon>Anopheles</taxon>
        <taxon>Anopheles maculatus group</taxon>
    </lineage>
</organism>
<sequence>MLNNLKLHSKRSIQHYLYIANEYPALEPPHGFILLKNSDLNAIALSLMPTNALCLISAARERGDAINRNVYELTLQHDGNTIRELLQQMPSLPRTNKPLVKPHYHIDPKPVNGIKLEDLSAQLNVCEGQAPLGIFLVRQAKLDDISRYVKKACVDRLETITPATWFLVNESIPFEATTALPDHLTVHEVAYVQDYGMVYWLRSRGPAKSSVGKHFTISCWNEYDSVPPAPGWLNVLVSNETDGSTTYLQRIAESVKLKDPFQLIVLVQAVDVMNVLQQPDETVLGKLCSLFGVQSEPERTMVATVQLVLLIDHAIADNGSDVMAKTLVQFLNSIDDSTRQRMTVWIVGDDLLWTCVTTNCKHSAIKHAIPKLEEEQWKECLAQMLDKDGTNSVESIAERIIASNSRSVGNDIFGNLFVLSALAETVQEEGASPLSSCWWIDAMERYVWKHIAPPESKELDELERYCFERVFDDSADPTRHFSSRSRIQHRTLQTLLATKYLTKHPHLIDIAKYRRFGYTLIDLLLFRHNPIAIAVLHHDLDTVRRSTLAELASIADCLQRNLLHVVHNSKEIGDILLSAGIPFDQPCAAQLMNWTPIQMAMERNDWPLVDCLLAKGAKLSRPDTKLHTMPESKLSQVVCDCIAGNCPSVVEWILENRSDYQITQENIYSLSAFEEFGDRDLVFRLLTLAQEQGLPAREPPYRYIFDNTALDNAVADYRVEMAIFLVERLHFEPTDDFEELRARYQENPKLEEYKRMFEFCKEGELDKVQRMIEEDGLDPHTEHDGSNLLIQAAASGNVELVQYLFETCGFEDRVDDCDEQECTALSQALAADHQPIVQFLLDHKATPNSAEIKHYPNRLPDDSIEVDTEDFLSLIACNREKLQRLAIDYNRYESGELLLHCYISYVDEPDEDTFRFLLSQYDNVDVRTDVSPELRCGETPLHIALKRGNKRCRDILLAAGADIQAKSLKHGLTSLHYAIMGGTDRPFIKRLIEEYGFDVNVRDERGRTISFYMPPNIDLYQWLIDQYQFDPCARDNNGQSLLHHKVIKNSFFARAEIEYLLKMPQFSLSHTDNRGRLPLHYAVDMNNLTIVQLLLKYRPDVCHVPDGE</sequence>
<dbReference type="InterPro" id="IPR036770">
    <property type="entry name" value="Ankyrin_rpt-contain_sf"/>
</dbReference>
<dbReference type="PROSITE" id="PS50297">
    <property type="entry name" value="ANK_REP_REGION"/>
    <property type="match status" value="3"/>
</dbReference>
<accession>A0A182SWR2</accession>
<dbReference type="Pfam" id="PF12796">
    <property type="entry name" value="Ank_2"/>
    <property type="match status" value="3"/>
</dbReference>
<keyword evidence="2 3" id="KW-0040">ANK repeat</keyword>
<evidence type="ECO:0000313" key="4">
    <source>
        <dbReference type="EnsemblMetazoa" id="AMAM014984-PA"/>
    </source>
</evidence>
<dbReference type="PANTHER" id="PTHR24198">
    <property type="entry name" value="ANKYRIN REPEAT AND PROTEIN KINASE DOMAIN-CONTAINING PROTEIN"/>
    <property type="match status" value="1"/>
</dbReference>
<evidence type="ECO:0000256" key="2">
    <source>
        <dbReference type="ARBA" id="ARBA00023043"/>
    </source>
</evidence>
<protein>
    <submittedName>
        <fullName evidence="4">ANK_REP_REGION domain-containing protein</fullName>
    </submittedName>
</protein>
<dbReference type="PROSITE" id="PS50088">
    <property type="entry name" value="ANK_REPEAT"/>
    <property type="match status" value="3"/>
</dbReference>
<dbReference type="SMART" id="SM00248">
    <property type="entry name" value="ANK"/>
    <property type="match status" value="8"/>
</dbReference>
<dbReference type="AlphaFoldDB" id="A0A182SWR2"/>
<reference evidence="4" key="2">
    <citation type="submission" date="2020-05" db="UniProtKB">
        <authorList>
            <consortium name="EnsemblMetazoa"/>
        </authorList>
    </citation>
    <scope>IDENTIFICATION</scope>
    <source>
        <strain evidence="4">maculatus3</strain>
    </source>
</reference>
<evidence type="ECO:0000256" key="3">
    <source>
        <dbReference type="PROSITE-ProRule" id="PRU00023"/>
    </source>
</evidence>
<keyword evidence="1" id="KW-0677">Repeat</keyword>
<reference evidence="5" key="1">
    <citation type="submission" date="2013-09" db="EMBL/GenBank/DDBJ databases">
        <title>The Genome Sequence of Anopheles maculatus species B.</title>
        <authorList>
            <consortium name="The Broad Institute Genomics Platform"/>
            <person name="Neafsey D.E."/>
            <person name="Besansky N."/>
            <person name="Howell P."/>
            <person name="Walton C."/>
            <person name="Young S.K."/>
            <person name="Zeng Q."/>
            <person name="Gargeya S."/>
            <person name="Fitzgerald M."/>
            <person name="Haas B."/>
            <person name="Abouelleil A."/>
            <person name="Allen A.W."/>
            <person name="Alvarado L."/>
            <person name="Arachchi H.M."/>
            <person name="Berlin A.M."/>
            <person name="Chapman S.B."/>
            <person name="Gainer-Dewar J."/>
            <person name="Goldberg J."/>
            <person name="Griggs A."/>
            <person name="Gujja S."/>
            <person name="Hansen M."/>
            <person name="Howarth C."/>
            <person name="Imamovic A."/>
            <person name="Ireland A."/>
            <person name="Larimer J."/>
            <person name="McCowan C."/>
            <person name="Murphy C."/>
            <person name="Pearson M."/>
            <person name="Poon T.W."/>
            <person name="Priest M."/>
            <person name="Roberts A."/>
            <person name="Saif S."/>
            <person name="Shea T."/>
            <person name="Sisk P."/>
            <person name="Sykes S."/>
            <person name="Wortman J."/>
            <person name="Nusbaum C."/>
            <person name="Birren B."/>
        </authorList>
    </citation>
    <scope>NUCLEOTIDE SEQUENCE [LARGE SCALE GENOMIC DNA]</scope>
    <source>
        <strain evidence="5">maculatus3</strain>
    </source>
</reference>
<dbReference type="SUPFAM" id="SSF48403">
    <property type="entry name" value="Ankyrin repeat"/>
    <property type="match status" value="2"/>
</dbReference>
<feature type="repeat" description="ANK" evidence="3">
    <location>
        <begin position="1074"/>
        <end position="1101"/>
    </location>
</feature>
<name>A0A182SWR2_9DIPT</name>
<feature type="repeat" description="ANK" evidence="3">
    <location>
        <begin position="936"/>
        <end position="968"/>
    </location>
</feature>
<dbReference type="VEuPathDB" id="VectorBase:AMAM014984"/>
<dbReference type="InterPro" id="IPR002110">
    <property type="entry name" value="Ankyrin_rpt"/>
</dbReference>
<evidence type="ECO:0000313" key="5">
    <source>
        <dbReference type="Proteomes" id="UP000075901"/>
    </source>
</evidence>
<feature type="repeat" description="ANK" evidence="3">
    <location>
        <begin position="970"/>
        <end position="1004"/>
    </location>
</feature>
<evidence type="ECO:0000256" key="1">
    <source>
        <dbReference type="ARBA" id="ARBA00022737"/>
    </source>
</evidence>
<keyword evidence="5" id="KW-1185">Reference proteome</keyword>
<proteinExistence type="predicted"/>
<dbReference type="Gene3D" id="1.25.40.20">
    <property type="entry name" value="Ankyrin repeat-containing domain"/>
    <property type="match status" value="4"/>
</dbReference>
<dbReference type="EnsemblMetazoa" id="AMAM014984-RA">
    <property type="protein sequence ID" value="AMAM014984-PA"/>
    <property type="gene ID" value="AMAM014984"/>
</dbReference>